<evidence type="ECO:0000313" key="2">
    <source>
        <dbReference type="Proteomes" id="UP000063699"/>
    </source>
</evidence>
<gene>
    <name evidence="1" type="ORF">AOZ06_19255</name>
</gene>
<keyword evidence="2" id="KW-1185">Reference proteome</keyword>
<reference evidence="1 2" key="1">
    <citation type="submission" date="2015-07" db="EMBL/GenBank/DDBJ databases">
        <title>Genome sequencing of Kibdelosporangium phytohabitans.</title>
        <authorList>
            <person name="Qin S."/>
            <person name="Xing K."/>
        </authorList>
    </citation>
    <scope>NUCLEOTIDE SEQUENCE [LARGE SCALE GENOMIC DNA]</scope>
    <source>
        <strain evidence="1 2">KLBMP1111</strain>
    </source>
</reference>
<sequence>MTVVLSAREHWCRPGEKILFLWSSKLDKPRFEVEGLEPNGDPKRNVLSKALGAVGRGAATVALGAVDAVMAATDDNYGDEGDNPSGPEFLNMLITGPGPDCMSVRAVQPWRRRQLPGWEDIHGTWVLTAQRLAWLVDSAVVRRLAEQEEKGKPGLTGNLVRAVAGIAVDAARSFADDHPAGKPVLFPEVEAGVEIPREALRSVDILFGLVGRLGEHEPCYLQVVLADGSGMRLCVGHGPRTAEMARTWISGS</sequence>
<name>A0A0N9I3D0_9PSEU</name>
<dbReference type="RefSeq" id="WP_054290674.1">
    <property type="nucleotide sequence ID" value="NZ_CP012752.1"/>
</dbReference>
<dbReference type="OrthoDB" id="3668204at2"/>
<evidence type="ECO:0000313" key="1">
    <source>
        <dbReference type="EMBL" id="ALG08768.1"/>
    </source>
</evidence>
<protein>
    <submittedName>
        <fullName evidence="1">Uncharacterized protein</fullName>
    </submittedName>
</protein>
<dbReference type="STRING" id="860235.AOZ06_19255"/>
<dbReference type="Proteomes" id="UP000063699">
    <property type="component" value="Chromosome"/>
</dbReference>
<proteinExistence type="predicted"/>
<dbReference type="EMBL" id="CP012752">
    <property type="protein sequence ID" value="ALG08768.1"/>
    <property type="molecule type" value="Genomic_DNA"/>
</dbReference>
<dbReference type="KEGG" id="kphy:AOZ06_19255"/>
<dbReference type="AlphaFoldDB" id="A0A0N9I3D0"/>
<organism evidence="1 2">
    <name type="scientific">Kibdelosporangium phytohabitans</name>
    <dbReference type="NCBI Taxonomy" id="860235"/>
    <lineage>
        <taxon>Bacteria</taxon>
        <taxon>Bacillati</taxon>
        <taxon>Actinomycetota</taxon>
        <taxon>Actinomycetes</taxon>
        <taxon>Pseudonocardiales</taxon>
        <taxon>Pseudonocardiaceae</taxon>
        <taxon>Kibdelosporangium</taxon>
    </lineage>
</organism>
<accession>A0A0N9I3D0</accession>